<evidence type="ECO:0000313" key="1">
    <source>
        <dbReference type="EMBL" id="OGH59852.1"/>
    </source>
</evidence>
<proteinExistence type="predicted"/>
<comment type="caution">
    <text evidence="1">The sequence shown here is derived from an EMBL/GenBank/DDBJ whole genome shotgun (WGS) entry which is preliminary data.</text>
</comment>
<evidence type="ECO:0000313" key="2">
    <source>
        <dbReference type="Proteomes" id="UP000177067"/>
    </source>
</evidence>
<dbReference type="AlphaFoldDB" id="A0A1F6LKC8"/>
<accession>A0A1F6LKC8</accession>
<reference evidence="1 2" key="1">
    <citation type="journal article" date="2016" name="Nat. Commun.">
        <title>Thousands of microbial genomes shed light on interconnected biogeochemical processes in an aquifer system.</title>
        <authorList>
            <person name="Anantharaman K."/>
            <person name="Brown C.T."/>
            <person name="Hug L.A."/>
            <person name="Sharon I."/>
            <person name="Castelle C.J."/>
            <person name="Probst A.J."/>
            <person name="Thomas B.C."/>
            <person name="Singh A."/>
            <person name="Wilkins M.J."/>
            <person name="Karaoz U."/>
            <person name="Brodie E.L."/>
            <person name="Williams K.H."/>
            <person name="Hubbard S.S."/>
            <person name="Banfield J.F."/>
        </authorList>
    </citation>
    <scope>NUCLEOTIDE SEQUENCE [LARGE SCALE GENOMIC DNA]</scope>
</reference>
<gene>
    <name evidence="1" type="ORF">A2725_02445</name>
</gene>
<sequence length="88" mass="10211">MIIFTCHLDHYKKWRQTMGSVAEPWCKDCNKPLDKLLYIDPECKSCGKIVICEVCNNKPENVPYSYCSECGRPSDEVVNQNIIDRHTD</sequence>
<name>A0A1F6LKC8_9BACT</name>
<dbReference type="EMBL" id="MFPS01000006">
    <property type="protein sequence ID" value="OGH59852.1"/>
    <property type="molecule type" value="Genomic_DNA"/>
</dbReference>
<dbReference type="Proteomes" id="UP000177067">
    <property type="component" value="Unassembled WGS sequence"/>
</dbReference>
<organism evidence="1 2">
    <name type="scientific">Candidatus Magasanikbacteria bacterium RIFCSPHIGHO2_01_FULL_33_34</name>
    <dbReference type="NCBI Taxonomy" id="1798671"/>
    <lineage>
        <taxon>Bacteria</taxon>
        <taxon>Candidatus Magasanikiibacteriota</taxon>
    </lineage>
</organism>
<protein>
    <submittedName>
        <fullName evidence="1">Uncharacterized protein</fullName>
    </submittedName>
</protein>